<feature type="compositionally biased region" description="Polar residues" evidence="1">
    <location>
        <begin position="89"/>
        <end position="98"/>
    </location>
</feature>
<dbReference type="InterPro" id="IPR043504">
    <property type="entry name" value="Peptidase_S1_PA_chymotrypsin"/>
</dbReference>
<dbReference type="KEGG" id="tet:TTHERM_00437510"/>
<protein>
    <submittedName>
        <fullName evidence="2">AT hook motif protein</fullName>
    </submittedName>
</protein>
<dbReference type="eggNOG" id="ENOG502RZJF">
    <property type="taxonomic scope" value="Eukaryota"/>
</dbReference>
<gene>
    <name evidence="2" type="ORF">TTHERM_00437510</name>
</gene>
<dbReference type="Proteomes" id="UP000009168">
    <property type="component" value="Unassembled WGS sequence"/>
</dbReference>
<sequence>MKKYSAVQQQIIKNVQKLNHLDRKNWQVDNPYYECVQKSIYGCLHFISDEFGSAFCYDGKNGYIMTCAHCVIENEDEDKDDNINHSFEDQPNQNSVVSPQKKRGRPKKIQEPQQQTKPKQIFHLIFANGEDVECKLVKYNKKLDIAILKIIKRGTDISEKIYPQIEIFQEGELKKFEELICIGQPAYHDMESVRSQKTNYPPFYISKGYFEGYTLDPIYGVQEKGLGPLKHSCWTYWGHSGSPIINLQGKVIGIHNSWNEINGMRHGVSIHAIREFQKLHPHLFSFQNDKKDL</sequence>
<dbReference type="EMBL" id="GG662663">
    <property type="protein sequence ID" value="EAR97502.1"/>
    <property type="molecule type" value="Genomic_DNA"/>
</dbReference>
<dbReference type="GeneID" id="7824885"/>
<dbReference type="HOGENOM" id="CLU_951526_0_0_1"/>
<feature type="region of interest" description="Disordered" evidence="1">
    <location>
        <begin position="80"/>
        <end position="116"/>
    </location>
</feature>
<evidence type="ECO:0000256" key="1">
    <source>
        <dbReference type="SAM" id="MobiDB-lite"/>
    </source>
</evidence>
<dbReference type="SUPFAM" id="SSF50494">
    <property type="entry name" value="Trypsin-like serine proteases"/>
    <property type="match status" value="1"/>
</dbReference>
<dbReference type="RefSeq" id="XP_001017747.1">
    <property type="nucleotide sequence ID" value="XM_001017747.1"/>
</dbReference>
<dbReference type="InterPro" id="IPR009003">
    <property type="entry name" value="Peptidase_S1_PA"/>
</dbReference>
<dbReference type="STRING" id="312017.I7M1S7"/>
<keyword evidence="3" id="KW-1185">Reference proteome</keyword>
<dbReference type="OrthoDB" id="4217619at2759"/>
<dbReference type="Pfam" id="PF13365">
    <property type="entry name" value="Trypsin_2"/>
    <property type="match status" value="1"/>
</dbReference>
<reference evidence="3" key="1">
    <citation type="journal article" date="2006" name="PLoS Biol.">
        <title>Macronuclear genome sequence of the ciliate Tetrahymena thermophila, a model eukaryote.</title>
        <authorList>
            <person name="Eisen J.A."/>
            <person name="Coyne R.S."/>
            <person name="Wu M."/>
            <person name="Wu D."/>
            <person name="Thiagarajan M."/>
            <person name="Wortman J.R."/>
            <person name="Badger J.H."/>
            <person name="Ren Q."/>
            <person name="Amedeo P."/>
            <person name="Jones K.M."/>
            <person name="Tallon L.J."/>
            <person name="Delcher A.L."/>
            <person name="Salzberg S.L."/>
            <person name="Silva J.C."/>
            <person name="Haas B.J."/>
            <person name="Majoros W.H."/>
            <person name="Farzad M."/>
            <person name="Carlton J.M."/>
            <person name="Smith R.K. Jr."/>
            <person name="Garg J."/>
            <person name="Pearlman R.E."/>
            <person name="Karrer K.M."/>
            <person name="Sun L."/>
            <person name="Manning G."/>
            <person name="Elde N.C."/>
            <person name="Turkewitz A.P."/>
            <person name="Asai D.J."/>
            <person name="Wilkes D.E."/>
            <person name="Wang Y."/>
            <person name="Cai H."/>
            <person name="Collins K."/>
            <person name="Stewart B.A."/>
            <person name="Lee S.R."/>
            <person name="Wilamowska K."/>
            <person name="Weinberg Z."/>
            <person name="Ruzzo W.L."/>
            <person name="Wloga D."/>
            <person name="Gaertig J."/>
            <person name="Frankel J."/>
            <person name="Tsao C.-C."/>
            <person name="Gorovsky M.A."/>
            <person name="Keeling P.J."/>
            <person name="Waller R.F."/>
            <person name="Patron N.J."/>
            <person name="Cherry J.M."/>
            <person name="Stover N.A."/>
            <person name="Krieger C.J."/>
            <person name="del Toro C."/>
            <person name="Ryder H.F."/>
            <person name="Williamson S.C."/>
            <person name="Barbeau R.A."/>
            <person name="Hamilton E.P."/>
            <person name="Orias E."/>
        </authorList>
    </citation>
    <scope>NUCLEOTIDE SEQUENCE [LARGE SCALE GENOMIC DNA]</scope>
    <source>
        <strain evidence="3">SB210</strain>
    </source>
</reference>
<dbReference type="Gene3D" id="2.40.10.10">
    <property type="entry name" value="Trypsin-like serine proteases"/>
    <property type="match status" value="2"/>
</dbReference>
<proteinExistence type="predicted"/>
<organism evidence="2 3">
    <name type="scientific">Tetrahymena thermophila (strain SB210)</name>
    <dbReference type="NCBI Taxonomy" id="312017"/>
    <lineage>
        <taxon>Eukaryota</taxon>
        <taxon>Sar</taxon>
        <taxon>Alveolata</taxon>
        <taxon>Ciliophora</taxon>
        <taxon>Intramacronucleata</taxon>
        <taxon>Oligohymenophorea</taxon>
        <taxon>Hymenostomatida</taxon>
        <taxon>Tetrahymenina</taxon>
        <taxon>Tetrahymenidae</taxon>
        <taxon>Tetrahymena</taxon>
    </lineage>
</organism>
<evidence type="ECO:0000313" key="2">
    <source>
        <dbReference type="EMBL" id="EAR97502.1"/>
    </source>
</evidence>
<name>I7M1S7_TETTS</name>
<dbReference type="InParanoid" id="I7M1S7"/>
<dbReference type="AlphaFoldDB" id="I7M1S7"/>
<evidence type="ECO:0000313" key="3">
    <source>
        <dbReference type="Proteomes" id="UP000009168"/>
    </source>
</evidence>
<accession>I7M1S7</accession>